<dbReference type="AlphaFoldDB" id="A0A7Y8UTP7"/>
<comment type="caution">
    <text evidence="2">The sequence shown here is derived from an EMBL/GenBank/DDBJ whole genome shotgun (WGS) entry which is preliminary data.</text>
</comment>
<dbReference type="Pfam" id="PF13589">
    <property type="entry name" value="HATPase_c_3"/>
    <property type="match status" value="1"/>
</dbReference>
<dbReference type="SUPFAM" id="SSF55874">
    <property type="entry name" value="ATPase domain of HSP90 chaperone/DNA topoisomerase II/histidine kinase"/>
    <property type="match status" value="1"/>
</dbReference>
<sequence>MTKRFVMKFDPKTIDHLGVRMYSTLPPALAELISNAYDADASEVKINLAETASGPSSISVTDDGHGMSALDIQEKFLVIGRNRRQKEGDEPTTRFKRLATGKKGLGKLALFGLSKHITIDTIKDGLQNRFSLDWDTLMTSEGEYSPTREINNLKTNRPSGTTIKLSKLKRQSSFDIEALADSLSKIFISDTTFSIILNKGTERAIVNEQRRYKHFNKEFEWDLDDYIEEDSKYKNVIGKLFTAETPIRPNSGLRGISIFSRGKLVNAPEFFSSSTSSHFYQYLTGWIRADFIDELDEDVISTNRQSINWDNIEMAEFREFLSETISKVNNSWREKRRAKKGTTIKEATGIDTEKWMSTMPEKVREQTSIILETLNNDESITKYVPIVEALHELIPEYPQLHWRHLHSALRDRVRTYYENKQYGNAADQGVKIYFETIRKVSGLKADGADLIGKAFGTRPPAIQVADITTESGDNIQKGQDQLSRGLFMGFRNPLNHSPIDTLVPHTFSEVDCLDILSLTSYLVTRIEAVNDSSEEE</sequence>
<evidence type="ECO:0000313" key="3">
    <source>
        <dbReference type="Proteomes" id="UP000543908"/>
    </source>
</evidence>
<accession>A0A7Y8UTP7</accession>
<organism evidence="2 3">
    <name type="scientific">Pseudomonas allii</name>
    <dbReference type="NCBI Taxonomy" id="2740531"/>
    <lineage>
        <taxon>Bacteria</taxon>
        <taxon>Pseudomonadati</taxon>
        <taxon>Pseudomonadota</taxon>
        <taxon>Gammaproteobacteria</taxon>
        <taxon>Pseudomonadales</taxon>
        <taxon>Pseudomonadaceae</taxon>
        <taxon>Pseudomonas</taxon>
    </lineage>
</organism>
<proteinExistence type="predicted"/>
<dbReference type="InterPro" id="IPR012654">
    <property type="entry name" value="CHP02391"/>
</dbReference>
<evidence type="ECO:0000313" key="2">
    <source>
        <dbReference type="EMBL" id="NWN60624.1"/>
    </source>
</evidence>
<evidence type="ECO:0000259" key="1">
    <source>
        <dbReference type="Pfam" id="PF09509"/>
    </source>
</evidence>
<dbReference type="Gene3D" id="3.30.565.10">
    <property type="entry name" value="Histidine kinase-like ATPase, C-terminal domain"/>
    <property type="match status" value="1"/>
</dbReference>
<feature type="domain" description="Conserved hypothetical protein CHP02391" evidence="1">
    <location>
        <begin position="403"/>
        <end position="526"/>
    </location>
</feature>
<dbReference type="RefSeq" id="WP_179028516.1">
    <property type="nucleotide sequence ID" value="NZ_JABUHS010000034.1"/>
</dbReference>
<dbReference type="InterPro" id="IPR036890">
    <property type="entry name" value="HATPase_C_sf"/>
</dbReference>
<gene>
    <name evidence="2" type="ORF">HT123_05265</name>
</gene>
<reference evidence="2 3" key="1">
    <citation type="submission" date="2020-05" db="EMBL/GenBank/DDBJ databases">
        <title>Onion-isolated Pseudomonas sp.</title>
        <authorList>
            <person name="Fujikawa T."/>
            <person name="Sawada H."/>
        </authorList>
    </citation>
    <scope>NUCLEOTIDE SEQUENCE [LARGE SCALE GENOMIC DNA]</scope>
    <source>
        <strain evidence="2 3">MAFF 301512</strain>
    </source>
</reference>
<dbReference type="NCBIfam" id="TIGR02391">
    <property type="entry name" value="hypoth_ymh"/>
    <property type="match status" value="1"/>
</dbReference>
<name>A0A7Y8UTP7_9PSED</name>
<dbReference type="Pfam" id="PF09509">
    <property type="entry name" value="Hypoth_Ymh"/>
    <property type="match status" value="1"/>
</dbReference>
<dbReference type="EMBL" id="JABUHS010000034">
    <property type="protein sequence ID" value="NWN60624.1"/>
    <property type="molecule type" value="Genomic_DNA"/>
</dbReference>
<dbReference type="Proteomes" id="UP000543908">
    <property type="component" value="Unassembled WGS sequence"/>
</dbReference>
<protein>
    <submittedName>
        <fullName evidence="2">TIGR02391 family protein</fullName>
    </submittedName>
</protein>